<proteinExistence type="predicted"/>
<gene>
    <name evidence="1" type="ORF">SMRZ_LOCUS9874</name>
</gene>
<evidence type="ECO:0000313" key="2">
    <source>
        <dbReference type="Proteomes" id="UP000277204"/>
    </source>
</evidence>
<keyword evidence="2" id="KW-1185">Reference proteome</keyword>
<reference evidence="1 2" key="1">
    <citation type="submission" date="2018-11" db="EMBL/GenBank/DDBJ databases">
        <authorList>
            <consortium name="Pathogen Informatics"/>
        </authorList>
    </citation>
    <scope>NUCLEOTIDE SEQUENCE [LARGE SCALE GENOMIC DNA]</scope>
    <source>
        <strain evidence="1 2">Zambia</strain>
    </source>
</reference>
<dbReference type="EMBL" id="UZAI01004854">
    <property type="protein sequence ID" value="VDO88092.1"/>
    <property type="molecule type" value="Genomic_DNA"/>
</dbReference>
<dbReference type="Proteomes" id="UP000277204">
    <property type="component" value="Unassembled WGS sequence"/>
</dbReference>
<accession>A0A183M1E9</accession>
<name>A0A183M1E9_9TREM</name>
<dbReference type="AlphaFoldDB" id="A0A183M1E9"/>
<organism evidence="1 2">
    <name type="scientific">Schistosoma margrebowiei</name>
    <dbReference type="NCBI Taxonomy" id="48269"/>
    <lineage>
        <taxon>Eukaryota</taxon>
        <taxon>Metazoa</taxon>
        <taxon>Spiralia</taxon>
        <taxon>Lophotrochozoa</taxon>
        <taxon>Platyhelminthes</taxon>
        <taxon>Trematoda</taxon>
        <taxon>Digenea</taxon>
        <taxon>Strigeidida</taxon>
        <taxon>Schistosomatoidea</taxon>
        <taxon>Schistosomatidae</taxon>
        <taxon>Schistosoma</taxon>
    </lineage>
</organism>
<sequence length="151" mass="16582">MVNNSQTETRRLSDSFMNESEEEQKTTVGTLQVVTQSLYNQNQREDTGLMTPLMERSTEDCSRLSTIHRTYSKAIKCDGQSSSSLSHSTILSPSSLSLSIKTPANYSISDFPSPAPPIVVTVSNNCSVAPFARAEFSFISDPSAYDDIDNL</sequence>
<evidence type="ECO:0000313" key="1">
    <source>
        <dbReference type="EMBL" id="VDO88092.1"/>
    </source>
</evidence>
<protein>
    <submittedName>
        <fullName evidence="1">Uncharacterized protein</fullName>
    </submittedName>
</protein>